<dbReference type="PANTHER" id="PTHR10336">
    <property type="entry name" value="PHOSPHOINOSITIDE-SPECIFIC PHOSPHOLIPASE C FAMILY PROTEIN"/>
    <property type="match status" value="1"/>
</dbReference>
<dbReference type="EC" id="3.1.4.11" evidence="1 6"/>
<evidence type="ECO:0000256" key="6">
    <source>
        <dbReference type="RuleBase" id="RU361133"/>
    </source>
</evidence>
<reference evidence="10" key="1">
    <citation type="submission" date="2022-11" db="UniProtKB">
        <authorList>
            <consortium name="WormBaseParasite"/>
        </authorList>
    </citation>
    <scope>IDENTIFICATION</scope>
</reference>
<organism evidence="9 10">
    <name type="scientific">Plectus sambesii</name>
    <dbReference type="NCBI Taxonomy" id="2011161"/>
    <lineage>
        <taxon>Eukaryota</taxon>
        <taxon>Metazoa</taxon>
        <taxon>Ecdysozoa</taxon>
        <taxon>Nematoda</taxon>
        <taxon>Chromadorea</taxon>
        <taxon>Plectida</taxon>
        <taxon>Plectina</taxon>
        <taxon>Plectoidea</taxon>
        <taxon>Plectidae</taxon>
        <taxon>Plectus</taxon>
    </lineage>
</organism>
<dbReference type="InterPro" id="IPR001192">
    <property type="entry name" value="PI-PLC_fam"/>
</dbReference>
<dbReference type="WBParaSite" id="PSAMB.scaffold11118size3582.g33894.t1">
    <property type="protein sequence ID" value="PSAMB.scaffold11118size3582.g33894.t1"/>
    <property type="gene ID" value="PSAMB.scaffold11118size3582.g33894"/>
</dbReference>
<dbReference type="InterPro" id="IPR017946">
    <property type="entry name" value="PLC-like_Pdiesterase_TIM-brl"/>
</dbReference>
<feature type="compositionally biased region" description="Polar residues" evidence="7">
    <location>
        <begin position="407"/>
        <end position="450"/>
    </location>
</feature>
<dbReference type="SUPFAM" id="SSF51695">
    <property type="entry name" value="PLC-like phosphodiesterases"/>
    <property type="match status" value="2"/>
</dbReference>
<evidence type="ECO:0000256" key="3">
    <source>
        <dbReference type="ARBA" id="ARBA00022963"/>
    </source>
</evidence>
<dbReference type="PANTHER" id="PTHR10336:SF6">
    <property type="entry name" value="1-PHOSPHATIDYLINOSITOL 4,5-BISPHOSPHATE PHOSPHODIESTERASE EPSILON-1"/>
    <property type="match status" value="1"/>
</dbReference>
<dbReference type="GO" id="GO:0007265">
    <property type="term" value="P:Ras protein signal transduction"/>
    <property type="evidence" value="ECO:0007669"/>
    <property type="project" value="TreeGrafter"/>
</dbReference>
<keyword evidence="2 6" id="KW-0378">Hydrolase</keyword>
<feature type="compositionally biased region" description="Polar residues" evidence="7">
    <location>
        <begin position="280"/>
        <end position="293"/>
    </location>
</feature>
<keyword evidence="4 6" id="KW-0443">Lipid metabolism</keyword>
<dbReference type="Pfam" id="PF00387">
    <property type="entry name" value="PI-PLC-Y"/>
    <property type="match status" value="1"/>
</dbReference>
<keyword evidence="5" id="KW-0807">Transducer</keyword>
<evidence type="ECO:0000256" key="1">
    <source>
        <dbReference type="ARBA" id="ARBA00012368"/>
    </source>
</evidence>
<keyword evidence="9" id="KW-1185">Reference proteome</keyword>
<dbReference type="GO" id="GO:0051209">
    <property type="term" value="P:release of sequestered calcium ion into cytosol"/>
    <property type="evidence" value="ECO:0007669"/>
    <property type="project" value="TreeGrafter"/>
</dbReference>
<dbReference type="PRINTS" id="PR00390">
    <property type="entry name" value="PHPHLIPASEC"/>
</dbReference>
<name>A0A914UMA0_9BILA</name>
<feature type="region of interest" description="Disordered" evidence="7">
    <location>
        <begin position="217"/>
        <end position="311"/>
    </location>
</feature>
<keyword evidence="3 6" id="KW-0442">Lipid degradation</keyword>
<dbReference type="GO" id="GO:0046488">
    <property type="term" value="P:phosphatidylinositol metabolic process"/>
    <property type="evidence" value="ECO:0007669"/>
    <property type="project" value="TreeGrafter"/>
</dbReference>
<evidence type="ECO:0000256" key="2">
    <source>
        <dbReference type="ARBA" id="ARBA00022801"/>
    </source>
</evidence>
<dbReference type="Proteomes" id="UP000887566">
    <property type="component" value="Unplaced"/>
</dbReference>
<dbReference type="PROSITE" id="PS50008">
    <property type="entry name" value="PIPLC_Y_DOMAIN"/>
    <property type="match status" value="1"/>
</dbReference>
<dbReference type="GO" id="GO:0004435">
    <property type="term" value="F:phosphatidylinositol-4,5-bisphosphate phospholipase C activity"/>
    <property type="evidence" value="ECO:0007669"/>
    <property type="project" value="UniProtKB-EC"/>
</dbReference>
<dbReference type="GO" id="GO:0048015">
    <property type="term" value="P:phosphatidylinositol-mediated signaling"/>
    <property type="evidence" value="ECO:0007669"/>
    <property type="project" value="TreeGrafter"/>
</dbReference>
<protein>
    <recommendedName>
        <fullName evidence="1 6">Phosphoinositide phospholipase C</fullName>
        <ecNumber evidence="1 6">3.1.4.11</ecNumber>
    </recommendedName>
</protein>
<dbReference type="SMART" id="SM00149">
    <property type="entry name" value="PLCYc"/>
    <property type="match status" value="1"/>
</dbReference>
<evidence type="ECO:0000256" key="4">
    <source>
        <dbReference type="ARBA" id="ARBA00023098"/>
    </source>
</evidence>
<feature type="compositionally biased region" description="Acidic residues" evidence="7">
    <location>
        <begin position="234"/>
        <end position="261"/>
    </location>
</feature>
<dbReference type="SMART" id="SM00148">
    <property type="entry name" value="PLCXc"/>
    <property type="match status" value="1"/>
</dbReference>
<sequence>MMTDFFQDHEPDVTCRNKLQLSFEGFARYLLDARNFAFVPEWVEENTDELQYPLSYYYICSSHNTYLTGHQLKGESSAEMYRQVLLTGCRCVELDCWDGDDGLPLIYHGHTFTSKISFRQVVDIVKKSAFATSSLPVILSIENHCSLQQQAKMAQMFKTVLGDKLVTNFMFDTDYSENPKLPSPWQLRYKILIKNKKMVSEPSAGLILERGMQQRETQAILHRKQSKNSYESSTADDADDDDIDDFEDDLDDLPDEDETEELERTDMDSPKPATSRRTQKLVQTKQDSFNSDGSGPGDSKKPVDKKPDAVLTTSTPVVFDLHKSTDDEGMFSMSGSSTGRSNVGRKGTTGLQLAVELSDIVVYCQAVKFKGFPPMIESRVVSTVAPNAKQPNEGILVEHNPSPPANQPRTRSNTSNLQAPMGTPLSTKRQRSTSQLTQIALSPRQSNDLSDSGDRLGAPSPTPSSHLSPPSATLNRRAHIRSSCYQVASLNETAAKKLCRKHPLKSIAYTRDHVVRTYPGGMRIDSSNFNPIQYWAYGLQMVALNFQTPDVAMAVNTALFEQTGNRGYTMKPRVLWDHT</sequence>
<feature type="compositionally biased region" description="Basic and acidic residues" evidence="7">
    <location>
        <begin position="298"/>
        <end position="308"/>
    </location>
</feature>
<accession>A0A914UMA0</accession>
<dbReference type="InterPro" id="IPR000909">
    <property type="entry name" value="PLipase_C_PInositol-sp_X_dom"/>
</dbReference>
<dbReference type="PROSITE" id="PS50007">
    <property type="entry name" value="PIPLC_X_DOMAIN"/>
    <property type="match status" value="1"/>
</dbReference>
<feature type="compositionally biased region" description="Low complexity" evidence="7">
    <location>
        <begin position="463"/>
        <end position="474"/>
    </location>
</feature>
<dbReference type="InterPro" id="IPR001711">
    <property type="entry name" value="PLipase_C_Pinositol-sp_Y"/>
</dbReference>
<evidence type="ECO:0000313" key="9">
    <source>
        <dbReference type="Proteomes" id="UP000887566"/>
    </source>
</evidence>
<comment type="catalytic activity">
    <reaction evidence="6">
        <text>a 1,2-diacyl-sn-glycero-3-phospho-(1D-myo-inositol-4,5-bisphosphate) + H2O = 1D-myo-inositol 1,4,5-trisphosphate + a 1,2-diacyl-sn-glycerol + H(+)</text>
        <dbReference type="Rhea" id="RHEA:33179"/>
        <dbReference type="ChEBI" id="CHEBI:15377"/>
        <dbReference type="ChEBI" id="CHEBI:15378"/>
        <dbReference type="ChEBI" id="CHEBI:17815"/>
        <dbReference type="ChEBI" id="CHEBI:58456"/>
        <dbReference type="ChEBI" id="CHEBI:203600"/>
        <dbReference type="EC" id="3.1.4.11"/>
    </reaction>
</comment>
<dbReference type="AlphaFoldDB" id="A0A914UMA0"/>
<evidence type="ECO:0000256" key="5">
    <source>
        <dbReference type="ARBA" id="ARBA00023224"/>
    </source>
</evidence>
<dbReference type="GO" id="GO:0016042">
    <property type="term" value="P:lipid catabolic process"/>
    <property type="evidence" value="ECO:0007669"/>
    <property type="project" value="UniProtKB-KW"/>
</dbReference>
<evidence type="ECO:0000256" key="7">
    <source>
        <dbReference type="SAM" id="MobiDB-lite"/>
    </source>
</evidence>
<evidence type="ECO:0000313" key="10">
    <source>
        <dbReference type="WBParaSite" id="PSAMB.scaffold11118size3582.g33894.t1"/>
    </source>
</evidence>
<dbReference type="GO" id="GO:0007186">
    <property type="term" value="P:G protein-coupled receptor signaling pathway"/>
    <property type="evidence" value="ECO:0007669"/>
    <property type="project" value="TreeGrafter"/>
</dbReference>
<dbReference type="Gene3D" id="3.20.20.190">
    <property type="entry name" value="Phosphatidylinositol (PI) phosphodiesterase"/>
    <property type="match status" value="2"/>
</dbReference>
<dbReference type="Pfam" id="PF00388">
    <property type="entry name" value="PI-PLC-X"/>
    <property type="match status" value="1"/>
</dbReference>
<evidence type="ECO:0000259" key="8">
    <source>
        <dbReference type="PROSITE" id="PS50008"/>
    </source>
</evidence>
<feature type="region of interest" description="Disordered" evidence="7">
    <location>
        <begin position="391"/>
        <end position="475"/>
    </location>
</feature>
<feature type="domain" description="PI-PLC Y-box" evidence="8">
    <location>
        <begin position="481"/>
        <end position="575"/>
    </location>
</feature>
<proteinExistence type="predicted"/>
<dbReference type="FunFam" id="3.20.20.190:FF:000039">
    <property type="entry name" value="Phosphoinositide phospholipase C"/>
    <property type="match status" value="1"/>
</dbReference>